<name>A0A5B0LV24_PUCGR</name>
<keyword evidence="2" id="KW-1185">Reference proteome</keyword>
<evidence type="ECO:0000313" key="1">
    <source>
        <dbReference type="EMBL" id="KAA1067548.1"/>
    </source>
</evidence>
<comment type="caution">
    <text evidence="1">The sequence shown here is derived from an EMBL/GenBank/DDBJ whole genome shotgun (WGS) entry which is preliminary data.</text>
</comment>
<accession>A0A5B0LV24</accession>
<reference evidence="1 2" key="1">
    <citation type="submission" date="2019-05" db="EMBL/GenBank/DDBJ databases">
        <title>Emergence of the Ug99 lineage of the wheat stem rust pathogen through somatic hybridization.</title>
        <authorList>
            <person name="Li F."/>
            <person name="Upadhyaya N.M."/>
            <person name="Sperschneider J."/>
            <person name="Matny O."/>
            <person name="Nguyen-Phuc H."/>
            <person name="Mago R."/>
            <person name="Raley C."/>
            <person name="Miller M.E."/>
            <person name="Silverstein K.A.T."/>
            <person name="Henningsen E."/>
            <person name="Hirsch C.D."/>
            <person name="Visser B."/>
            <person name="Pretorius Z.A."/>
            <person name="Steffenson B.J."/>
            <person name="Schwessinger B."/>
            <person name="Dodds P.N."/>
            <person name="Figueroa M."/>
        </authorList>
    </citation>
    <scope>NUCLEOTIDE SEQUENCE [LARGE SCALE GENOMIC DNA]</scope>
    <source>
        <strain evidence="1">21-0</strain>
    </source>
</reference>
<dbReference type="Proteomes" id="UP000324748">
    <property type="component" value="Unassembled WGS sequence"/>
</dbReference>
<gene>
    <name evidence="1" type="ORF">PGT21_008912</name>
</gene>
<protein>
    <submittedName>
        <fullName evidence="1">Uncharacterized protein</fullName>
    </submittedName>
</protein>
<dbReference type="AlphaFoldDB" id="A0A5B0LV24"/>
<sequence length="192" mass="21235">MSHFEQRIRYLEDIVDLLIIRTGPSSCSLKSSVLSPFRRPFTSLSPLLTISQPICTGPVADIPSLNSFLSSNLFPTSTLRLSTNLLDDLPDDFRGDLLGYGILNLTMPLRARRATIYITVPSLLNRPVFFADLLSFAPSRPGSVWSKKARWPDSGSSLSLSVRQCIFLTSCSHPFPFLVDPPTLPFLSSSSQ</sequence>
<organism evidence="1 2">
    <name type="scientific">Puccinia graminis f. sp. tritici</name>
    <dbReference type="NCBI Taxonomy" id="56615"/>
    <lineage>
        <taxon>Eukaryota</taxon>
        <taxon>Fungi</taxon>
        <taxon>Dikarya</taxon>
        <taxon>Basidiomycota</taxon>
        <taxon>Pucciniomycotina</taxon>
        <taxon>Pucciniomycetes</taxon>
        <taxon>Pucciniales</taxon>
        <taxon>Pucciniaceae</taxon>
        <taxon>Puccinia</taxon>
    </lineage>
</organism>
<proteinExistence type="predicted"/>
<dbReference type="EMBL" id="VSWC01000184">
    <property type="protein sequence ID" value="KAA1067548.1"/>
    <property type="molecule type" value="Genomic_DNA"/>
</dbReference>
<evidence type="ECO:0000313" key="2">
    <source>
        <dbReference type="Proteomes" id="UP000324748"/>
    </source>
</evidence>